<evidence type="ECO:0000313" key="2">
    <source>
        <dbReference type="EMBL" id="ABD10804.1"/>
    </source>
</evidence>
<dbReference type="AlphaFoldDB" id="Q2JD38"/>
<feature type="region of interest" description="Disordered" evidence="1">
    <location>
        <begin position="86"/>
        <end position="111"/>
    </location>
</feature>
<evidence type="ECO:0000313" key="3">
    <source>
        <dbReference type="Proteomes" id="UP000001937"/>
    </source>
</evidence>
<name>Q2JD38_FRACC</name>
<keyword evidence="3" id="KW-1185">Reference proteome</keyword>
<dbReference type="OrthoDB" id="3218188at2"/>
<dbReference type="EMBL" id="CP000249">
    <property type="protein sequence ID" value="ABD10804.1"/>
    <property type="molecule type" value="Genomic_DNA"/>
</dbReference>
<feature type="region of interest" description="Disordered" evidence="1">
    <location>
        <begin position="153"/>
        <end position="190"/>
    </location>
</feature>
<sequence>MTEPATLGEATSAPVPAPAAPGGAVPAPAPACRGWSTVRPPVHGLGALLDRVDARTLPATSRAIAIVRVWMVGLAEREIGRVRRTRDRVRRTRDRVRPSPAGSDDDDGPPALLDVAGVTPGGVVDWGVRMLVLGLVALIVVSATAAILQGVDHAPSSGPSSSATEQAATSANQPAAPDQPVAPALPAVTIGPGPNDPVADYLGASRQNLALLTSAAPGADLYAVASLTAPRTPADLLEVFGDFRTVQVFFTAGIGGEQEQAVVRDPVADVRAAFGSAAAQADARAAADTQVGNTAAADRERRAANDLRAGCGCLFAVVVRAPAGRLSQLETDPRVRVVDPAPPGSGPPGVRFIPLSPDRR</sequence>
<dbReference type="Proteomes" id="UP000001937">
    <property type="component" value="Chromosome"/>
</dbReference>
<protein>
    <submittedName>
        <fullName evidence="2">Uncharacterized protein</fullName>
    </submittedName>
</protein>
<gene>
    <name evidence="2" type="ordered locus">Francci3_1427</name>
</gene>
<accession>Q2JD38</accession>
<dbReference type="HOGENOM" id="CLU_768932_0_0_11"/>
<feature type="compositionally biased region" description="Low complexity" evidence="1">
    <location>
        <begin position="160"/>
        <end position="188"/>
    </location>
</feature>
<feature type="region of interest" description="Disordered" evidence="1">
    <location>
        <begin position="335"/>
        <end position="360"/>
    </location>
</feature>
<dbReference type="RefSeq" id="WP_011435869.1">
    <property type="nucleotide sequence ID" value="NC_007777.1"/>
</dbReference>
<dbReference type="STRING" id="106370.Francci3_1427"/>
<reference evidence="2 3" key="1">
    <citation type="journal article" date="2007" name="Genome Res.">
        <title>Genome characteristics of facultatively symbiotic Frankia sp. strains reflect host range and host plant biogeography.</title>
        <authorList>
            <person name="Normand P."/>
            <person name="Lapierre P."/>
            <person name="Tisa L.S."/>
            <person name="Gogarten J.P."/>
            <person name="Alloisio N."/>
            <person name="Bagnarol E."/>
            <person name="Bassi C.A."/>
            <person name="Berry A.M."/>
            <person name="Bickhart D.M."/>
            <person name="Choisne N."/>
            <person name="Couloux A."/>
            <person name="Cournoyer B."/>
            <person name="Cruveiller S."/>
            <person name="Daubin V."/>
            <person name="Demange N."/>
            <person name="Francino M.P."/>
            <person name="Goltsman E."/>
            <person name="Huang Y."/>
            <person name="Kopp O.R."/>
            <person name="Labarre L."/>
            <person name="Lapidus A."/>
            <person name="Lavire C."/>
            <person name="Marechal J."/>
            <person name="Martinez M."/>
            <person name="Mastronunzio J.E."/>
            <person name="Mullin B.C."/>
            <person name="Niemann J."/>
            <person name="Pujic P."/>
            <person name="Rawnsley T."/>
            <person name="Rouy Z."/>
            <person name="Schenowitz C."/>
            <person name="Sellstedt A."/>
            <person name="Tavares F."/>
            <person name="Tomkins J.P."/>
            <person name="Vallenet D."/>
            <person name="Valverde C."/>
            <person name="Wall L.G."/>
            <person name="Wang Y."/>
            <person name="Medigue C."/>
            <person name="Benson D.R."/>
        </authorList>
    </citation>
    <scope>NUCLEOTIDE SEQUENCE [LARGE SCALE GENOMIC DNA]</scope>
    <source>
        <strain evidence="3">DSM 45818 / CECT 9043 / CcI3</strain>
    </source>
</reference>
<proteinExistence type="predicted"/>
<evidence type="ECO:0000256" key="1">
    <source>
        <dbReference type="SAM" id="MobiDB-lite"/>
    </source>
</evidence>
<organism evidence="2 3">
    <name type="scientific">Frankia casuarinae (strain DSM 45818 / CECT 9043 / HFP020203 / CcI3)</name>
    <dbReference type="NCBI Taxonomy" id="106370"/>
    <lineage>
        <taxon>Bacteria</taxon>
        <taxon>Bacillati</taxon>
        <taxon>Actinomycetota</taxon>
        <taxon>Actinomycetes</taxon>
        <taxon>Frankiales</taxon>
        <taxon>Frankiaceae</taxon>
        <taxon>Frankia</taxon>
    </lineage>
</organism>
<feature type="region of interest" description="Disordered" evidence="1">
    <location>
        <begin position="1"/>
        <end position="27"/>
    </location>
</feature>
<dbReference type="KEGG" id="fra:Francci3_1427"/>